<sequence length="370" mass="36950">MRRATTLLASTAAAAIALVGVTLSPLSQPAPASAALPLGLGDGLSLGGTSGTDAVSLDAAGLGLGVGPDGLDLGLDALGNSVDVGAGPDQGLSLAASLDTASFPVSAAFSALLPEASPPGANDFSCVPTAAHPDPVVLVHGTFENALNNWVQLSSDLEADGYCVYALNYGGLPGVAVKGIGDIPTSAGQLSTFVDGVLEASGAAKVDLVGHSQGGMMPRYYLQELGGAAKVDQLVGLSSSNYGTSFNGVLPVVAVLPGGEALTSIPCAACVQQRAGSDFLTALNAGGDTVPGVEYTVISTVYDEVVTPYTNTFLRDPGATNITVQDHCALDTTDHLGIAYDPIALQFVRNTLDPATAVTPTCQAVLPLVS</sequence>
<feature type="chain" id="PRO_5031488665" evidence="1">
    <location>
        <begin position="35"/>
        <end position="370"/>
    </location>
</feature>
<dbReference type="AlphaFoldDB" id="A0A7W3PK97"/>
<dbReference type="SUPFAM" id="SSF53474">
    <property type="entry name" value="alpha/beta-Hydrolases"/>
    <property type="match status" value="1"/>
</dbReference>
<dbReference type="InterPro" id="IPR002918">
    <property type="entry name" value="Lipase_EstA/Esterase_EstB"/>
</dbReference>
<dbReference type="Proteomes" id="UP000522688">
    <property type="component" value="Unassembled WGS sequence"/>
</dbReference>
<dbReference type="PANTHER" id="PTHR32015:SF1">
    <property type="entry name" value="LIPASE"/>
    <property type="match status" value="1"/>
</dbReference>
<proteinExistence type="predicted"/>
<dbReference type="Pfam" id="PF01674">
    <property type="entry name" value="Lipase_2"/>
    <property type="match status" value="1"/>
</dbReference>
<keyword evidence="1" id="KW-0732">Signal</keyword>
<dbReference type="GO" id="GO:0016042">
    <property type="term" value="P:lipid catabolic process"/>
    <property type="evidence" value="ECO:0007669"/>
    <property type="project" value="InterPro"/>
</dbReference>
<evidence type="ECO:0000313" key="2">
    <source>
        <dbReference type="EMBL" id="GEK83540.1"/>
    </source>
</evidence>
<dbReference type="EMBL" id="BJUV01000016">
    <property type="protein sequence ID" value="GEK83540.1"/>
    <property type="molecule type" value="Genomic_DNA"/>
</dbReference>
<dbReference type="Gene3D" id="3.40.50.1820">
    <property type="entry name" value="alpha/beta hydrolase"/>
    <property type="match status" value="1"/>
</dbReference>
<organism evidence="3 5">
    <name type="scientific">Frigoribacterium faeni</name>
    <dbReference type="NCBI Taxonomy" id="145483"/>
    <lineage>
        <taxon>Bacteria</taxon>
        <taxon>Bacillati</taxon>
        <taxon>Actinomycetota</taxon>
        <taxon>Actinomycetes</taxon>
        <taxon>Micrococcales</taxon>
        <taxon>Microbacteriaceae</taxon>
        <taxon>Frigoribacterium</taxon>
    </lineage>
</organism>
<dbReference type="PANTHER" id="PTHR32015">
    <property type="entry name" value="FASTING INDUCED LIPASE"/>
    <property type="match status" value="1"/>
</dbReference>
<evidence type="ECO:0000313" key="5">
    <source>
        <dbReference type="Proteomes" id="UP000522688"/>
    </source>
</evidence>
<evidence type="ECO:0000313" key="4">
    <source>
        <dbReference type="Proteomes" id="UP000321154"/>
    </source>
</evidence>
<protein>
    <submittedName>
        <fullName evidence="3">Pimeloyl-ACP methyl ester carboxylesterase</fullName>
    </submittedName>
</protein>
<accession>A0A7W3PK97</accession>
<keyword evidence="4" id="KW-1185">Reference proteome</keyword>
<comment type="caution">
    <text evidence="3">The sequence shown here is derived from an EMBL/GenBank/DDBJ whole genome shotgun (WGS) entry which is preliminary data.</text>
</comment>
<reference evidence="3 5" key="2">
    <citation type="submission" date="2020-07" db="EMBL/GenBank/DDBJ databases">
        <title>Sequencing the genomes of 1000 actinobacteria strains.</title>
        <authorList>
            <person name="Klenk H.-P."/>
        </authorList>
    </citation>
    <scope>NUCLEOTIDE SEQUENCE [LARGE SCALE GENOMIC DNA]</scope>
    <source>
        <strain evidence="3 5">DSM 10309</strain>
    </source>
</reference>
<evidence type="ECO:0000313" key="3">
    <source>
        <dbReference type="EMBL" id="MBA8814647.1"/>
    </source>
</evidence>
<dbReference type="EMBL" id="JACGWW010000006">
    <property type="protein sequence ID" value="MBA8814647.1"/>
    <property type="molecule type" value="Genomic_DNA"/>
</dbReference>
<dbReference type="Proteomes" id="UP000321154">
    <property type="component" value="Unassembled WGS sequence"/>
</dbReference>
<dbReference type="GO" id="GO:0016298">
    <property type="term" value="F:lipase activity"/>
    <property type="evidence" value="ECO:0007669"/>
    <property type="project" value="TreeGrafter"/>
</dbReference>
<dbReference type="RefSeq" id="WP_146855362.1">
    <property type="nucleotide sequence ID" value="NZ_BAAAHR010000003.1"/>
</dbReference>
<reference evidence="2 4" key="1">
    <citation type="submission" date="2019-07" db="EMBL/GenBank/DDBJ databases">
        <title>Whole genome shotgun sequence of Frigoribacterium faeni NBRC 103066.</title>
        <authorList>
            <person name="Hosoyama A."/>
            <person name="Uohara A."/>
            <person name="Ohji S."/>
            <person name="Ichikawa N."/>
        </authorList>
    </citation>
    <scope>NUCLEOTIDE SEQUENCE [LARGE SCALE GENOMIC DNA]</scope>
    <source>
        <strain evidence="2 4">NBRC 103066</strain>
    </source>
</reference>
<dbReference type="OrthoDB" id="8871309at2"/>
<evidence type="ECO:0000256" key="1">
    <source>
        <dbReference type="SAM" id="SignalP"/>
    </source>
</evidence>
<name>A0A7W3PK97_9MICO</name>
<feature type="signal peptide" evidence="1">
    <location>
        <begin position="1"/>
        <end position="34"/>
    </location>
</feature>
<dbReference type="InterPro" id="IPR029058">
    <property type="entry name" value="AB_hydrolase_fold"/>
</dbReference>
<gene>
    <name evidence="3" type="ORF">FB463_002922</name>
    <name evidence="2" type="ORF">FFA01_18490</name>
</gene>